<feature type="compositionally biased region" description="Low complexity" evidence="5">
    <location>
        <begin position="2166"/>
        <end position="2191"/>
    </location>
</feature>
<dbReference type="Pfam" id="PF02671">
    <property type="entry name" value="PAH"/>
    <property type="match status" value="3"/>
</dbReference>
<keyword evidence="2" id="KW-0678">Repressor</keyword>
<dbReference type="GO" id="GO:0000122">
    <property type="term" value="P:negative regulation of transcription by RNA polymerase II"/>
    <property type="evidence" value="ECO:0007669"/>
    <property type="project" value="TreeGrafter"/>
</dbReference>
<evidence type="ECO:0000313" key="11">
    <source>
        <dbReference type="RefSeq" id="XP_011208782.2"/>
    </source>
</evidence>
<dbReference type="GO" id="GO:0048511">
    <property type="term" value="P:rhythmic process"/>
    <property type="evidence" value="ECO:0007669"/>
    <property type="project" value="UniProtKB-KW"/>
</dbReference>
<dbReference type="PROSITE" id="PS51477">
    <property type="entry name" value="PAH"/>
    <property type="match status" value="3"/>
</dbReference>
<name>A0A6I9V905_BACDO</name>
<evidence type="ECO:0000256" key="5">
    <source>
        <dbReference type="SAM" id="MobiDB-lite"/>
    </source>
</evidence>
<sequence>MMKRTRVDEVQYGTRPGPGGVGGSGGGGSGGTIVGTSNPGNTVNIGTVVPGSHGNTSLSVGLSGSNATGSIPHHRILIPPHGGAQTIAYLPSTTPAATNMKGSGGMVESSTGSGNSSSHDNSGGPSGNAAQLPGGTVVTSGGGAAGTVNAGTVHTQAVQYSSTSYNVSSVSSSVGGNIKTTTDGPVQIHVTGGGSGSNVQNSASQPNSLRTRTISSSQNITVGSGTALNAPQPLAVVPPLPTTSGQQQGPPQAGQPQGGPPRLKVEDALNYLDQVKFQYADQPQIYNNFLDIMKEFKSHCIDTPGVIQRVSTLFKGHPELIYGFNMFLPAGYKIEIHSDELGVSVPVVSMPSASPNSLHGSMSNIPGSVGNIQTPLILKSNQSNSSNTTSTIELQQIHGTSSSNASVAVNLMTHGGASLSQTTIHALQSPASQSSPSGPGMTQQHAQVSVSPAPSSVAQIQSVTVAPVAAAHLPQNFSRDRERPPIAPAIVTSSIGGGPPTLNALGELNPQINNTVSSGNIGNTGGNAHHNLHHIQQAHQSLLMGETVGQQNQPVEFNHAISYVNKIKNRFQNKPEKYKKFLEILHTYQKEQKVIKEGSPNQGKTLTEQEVYTQVAKLFGQDEDLLREFGQFLPDATNHQGAQYMSKSHNDHKRCSSNIAVGPMANSVSGAISVGGGSGHHMSMPSASSSPLHLNSGATLSQIGGGTHATVLGNLSAVNTSVSIKSYNNTQQQPQNHVISANAVGGRGGDVDYAHHVTLHSSSGVHLKVIHDGVHHDLNVGSNMRNYEKDTHRSNHHAITGLKYSHGAGSNVTGVTSHSSKKSPSYNSGFGAISGSGNASMSSTSGIDRTSINMNYSHQVLGHLSATRRPAIDDGGSGSGGMGGGPPPPKKHKPICKDITFSEASRKCTISDAAFFDKVRKALRNPDVYDNFLRCLTLFNQEIVSKTELLNLVTPFLSKFPDLLSGFTKFLGQPVSQMSSGGSGGTGTGIFGLEEIPMQSAHRQSGSLSNSGAINDRQGNHQGGELAQDIDLTSCKRLGASYCALPQSIVPKKCSGRTTLCREVLNDKWVSFPTWASEDSTFVTSRKTQFEETIYRNIHRTEDERFELDVVIETNSATIRVLEGVQKKMSRMSPEDLSRFYLDDYLGGTSQTIHQRAIHRIYGDKAGEIIQGLKKNPSVAVPIVLKRLKVKEEEWRDAQKGFNKLWREQNEKYYLKSLDHQAINFKPNDMKALRSKNLFNEIETLYDERHDQDDENGEPITGPHLVLPYKDKTILDDAANLLIHHVKRQTGIQKQEKTKIKHILRQFVPDLFFSARQPLSDDEREDVFPFLIDDNEKMDVDCNTTGNRSERELHASSGGCKGSRTSSGSTSNTDTNCGAIGNSKSDGTGSHDKNSLNSSTDNSILLENHKNGESSASAVNSNNSSGQIAVADHNTGNTSASNTLSAGEKATSNKDSNSSSLAKNQVNNINAVDDVNSAGRSSAEAMTKSNSTVASSTISSTVMVLSENKTQGNSNVTGAATVENTSGHKDTAGITSSSSTITPTGLKASGMKDANDKNNSNAADTSAGTNATTATSTHASDCNSVDAIKMEIKEETPDMDVDIQLPPHAVSKHLEEAYTLFFANNNWYLFLRLHAILCERLCTMYERAQMLAIEEERHRSNRRESTATALRLKPKPEPHVDEYYPIFLEMLKNVLDGNMDSNSFEDSMREMFGIHAYISFTLDKVVSNAVRQLQNCVTERGALECVELFHHEQRRGGAGSYCREAQKNYANELAYQRKAEASLHEENCFKVYIYKIDCRVTIELLDTEVEEAEKPLNKVKSWSKYVDRLANPAANSISSQNAANLSNANMGGGTASNPSAVSNTSNSNAMGMPTMSSSLAGANGGEIKLERMDDDALDAHITCKARFLKRNKRLACMRADQQTRLQQLKSANATTNTGTTNALNKASAAAVGNVATDAGSASGSTDSNVNSSSSSSNNPAISGSEPHWSWNKRPPERVGSIVVGSGAEKYFVNDRDEIKFNAFGRQVIAINKNLQLFKWDSVRRAKLSHTYVTQRKHKLFQRFTQKWLAEHVSEQAQQQCTDWLLGKTVPNSGSSSSVNWALKTKVIPQNDVKRTPYRVYNRYKVTFSGNANSCADVASGNNSGVAGGGRVSSSSSGGGNAPVADTHATTTSTNTTHCNSTAQSQTSSNTATLANVGGGGVQATASVAAVTTPSALTSTTEAYKLATGSGNNNTSNTNNRQLES</sequence>
<dbReference type="GO" id="GO:0005730">
    <property type="term" value="C:nucleolus"/>
    <property type="evidence" value="ECO:0007669"/>
    <property type="project" value="UniProtKB-SubCell"/>
</dbReference>
<dbReference type="InterPro" id="IPR036600">
    <property type="entry name" value="PAH_sf"/>
</dbReference>
<feature type="region of interest" description="Disordered" evidence="5">
    <location>
        <begin position="425"/>
        <end position="453"/>
    </location>
</feature>
<feature type="compositionally biased region" description="Low complexity" evidence="5">
    <location>
        <begin position="109"/>
        <end position="123"/>
    </location>
</feature>
<evidence type="ECO:0000313" key="7">
    <source>
        <dbReference type="Proteomes" id="UP001652620"/>
    </source>
</evidence>
<feature type="domain" description="Histone deacetylase interacting" evidence="6">
    <location>
        <begin position="1034"/>
        <end position="1139"/>
    </location>
</feature>
<feature type="region of interest" description="Disordered" evidence="5">
    <location>
        <begin position="222"/>
        <end position="263"/>
    </location>
</feature>
<gene>
    <name evidence="8 9 10 11" type="primary">LOC105229959</name>
</gene>
<organism evidence="7 9">
    <name type="scientific">Bactrocera dorsalis</name>
    <name type="common">Oriental fruit fly</name>
    <name type="synonym">Dacus dorsalis</name>
    <dbReference type="NCBI Taxonomy" id="27457"/>
    <lineage>
        <taxon>Eukaryota</taxon>
        <taxon>Metazoa</taxon>
        <taxon>Ecdysozoa</taxon>
        <taxon>Arthropoda</taxon>
        <taxon>Hexapoda</taxon>
        <taxon>Insecta</taxon>
        <taxon>Pterygota</taxon>
        <taxon>Neoptera</taxon>
        <taxon>Endopterygota</taxon>
        <taxon>Diptera</taxon>
        <taxon>Brachycera</taxon>
        <taxon>Muscomorpha</taxon>
        <taxon>Tephritoidea</taxon>
        <taxon>Tephritidae</taxon>
        <taxon>Bactrocera</taxon>
        <taxon>Bactrocera</taxon>
    </lineage>
</organism>
<feature type="region of interest" description="Disordered" evidence="5">
    <location>
        <begin position="1848"/>
        <end position="1877"/>
    </location>
</feature>
<dbReference type="InterPro" id="IPR039774">
    <property type="entry name" value="Sin3-like"/>
</dbReference>
<dbReference type="InterPro" id="IPR003822">
    <property type="entry name" value="PAH"/>
</dbReference>
<dbReference type="Pfam" id="PF16879">
    <property type="entry name" value="Sin3a_C"/>
    <property type="match status" value="1"/>
</dbReference>
<reference evidence="8 9" key="1">
    <citation type="submission" date="2025-05" db="UniProtKB">
        <authorList>
            <consortium name="RefSeq"/>
        </authorList>
    </citation>
    <scope>IDENTIFICATION</scope>
    <source>
        <tissue evidence="8 9">Adult</tissue>
    </source>
</reference>
<dbReference type="RefSeq" id="XP_011208782.2">
    <property type="nucleotide sequence ID" value="XM_011210480.4"/>
</dbReference>
<keyword evidence="7" id="KW-1185">Reference proteome</keyword>
<dbReference type="PANTHER" id="PTHR12346">
    <property type="entry name" value="SIN3B-RELATED"/>
    <property type="match status" value="1"/>
</dbReference>
<dbReference type="Gene3D" id="1.20.1160.11">
    <property type="entry name" value="Paired amphipathic helix"/>
    <property type="match status" value="3"/>
</dbReference>
<dbReference type="RefSeq" id="XP_011208780.2">
    <property type="nucleotide sequence ID" value="XM_011210478.4"/>
</dbReference>
<protein>
    <submittedName>
        <fullName evidence="8 9">Uncharacterized protein LOC105229959 isoform X1</fullName>
    </submittedName>
</protein>
<dbReference type="SUPFAM" id="SSF47762">
    <property type="entry name" value="PAH2 domain"/>
    <property type="match status" value="3"/>
</dbReference>
<feature type="compositionally biased region" description="Polar residues" evidence="5">
    <location>
        <begin position="1434"/>
        <end position="1445"/>
    </location>
</feature>
<feature type="compositionally biased region" description="Low complexity" evidence="5">
    <location>
        <begin position="1414"/>
        <end position="1425"/>
    </location>
</feature>
<feature type="compositionally biased region" description="Polar residues" evidence="5">
    <location>
        <begin position="1453"/>
        <end position="1468"/>
    </location>
</feature>
<feature type="compositionally biased region" description="Gly residues" evidence="5">
    <location>
        <begin position="875"/>
        <end position="884"/>
    </location>
</feature>
<dbReference type="GO" id="GO:0070822">
    <property type="term" value="C:Sin3-type complex"/>
    <property type="evidence" value="ECO:0007669"/>
    <property type="project" value="TreeGrafter"/>
</dbReference>
<feature type="region of interest" description="Disordered" evidence="5">
    <location>
        <begin position="870"/>
        <end position="891"/>
    </location>
</feature>
<dbReference type="GO" id="GO:0003714">
    <property type="term" value="F:transcription corepressor activity"/>
    <property type="evidence" value="ECO:0007669"/>
    <property type="project" value="InterPro"/>
</dbReference>
<evidence type="ECO:0000313" key="9">
    <source>
        <dbReference type="RefSeq" id="XP_011208779.2"/>
    </source>
</evidence>
<evidence type="ECO:0000259" key="6">
    <source>
        <dbReference type="SMART" id="SM00761"/>
    </source>
</evidence>
<dbReference type="RefSeq" id="XP_011208778.2">
    <property type="nucleotide sequence ID" value="XM_011210476.4"/>
</dbReference>
<evidence type="ECO:0000313" key="8">
    <source>
        <dbReference type="RefSeq" id="XP_011208778.2"/>
    </source>
</evidence>
<feature type="compositionally biased region" description="Gly residues" evidence="5">
    <location>
        <begin position="16"/>
        <end position="29"/>
    </location>
</feature>
<proteinExistence type="predicted"/>
<dbReference type="GO" id="GO:0061629">
    <property type="term" value="F:RNA polymerase II-specific DNA-binding transcription factor binding"/>
    <property type="evidence" value="ECO:0007669"/>
    <property type="project" value="UniProtKB-ARBA"/>
</dbReference>
<feature type="region of interest" description="Disordered" evidence="5">
    <location>
        <begin position="2142"/>
        <end position="2191"/>
    </location>
</feature>
<dbReference type="InterPro" id="IPR013194">
    <property type="entry name" value="HDAC_interact_dom"/>
</dbReference>
<feature type="compositionally biased region" description="Polar residues" evidence="5">
    <location>
        <begin position="1002"/>
        <end position="1013"/>
    </location>
</feature>
<feature type="compositionally biased region" description="Low complexity" evidence="5">
    <location>
        <begin position="1960"/>
        <end position="1984"/>
    </location>
</feature>
<evidence type="ECO:0000256" key="2">
    <source>
        <dbReference type="ARBA" id="ARBA00022491"/>
    </source>
</evidence>
<feature type="compositionally biased region" description="Polar residues" evidence="5">
    <location>
        <begin position="1395"/>
        <end position="1405"/>
    </location>
</feature>
<evidence type="ECO:0000313" key="10">
    <source>
        <dbReference type="RefSeq" id="XP_011208780.2"/>
    </source>
</evidence>
<evidence type="ECO:0000256" key="3">
    <source>
        <dbReference type="ARBA" id="ARBA00023242"/>
    </source>
</evidence>
<feature type="compositionally biased region" description="Low complexity" evidence="5">
    <location>
        <begin position="1356"/>
        <end position="1375"/>
    </location>
</feature>
<dbReference type="OrthoDB" id="10265969at2759"/>
<dbReference type="InterPro" id="IPR031693">
    <property type="entry name" value="Sin3_C"/>
</dbReference>
<feature type="compositionally biased region" description="Low complexity" evidence="5">
    <location>
        <begin position="1534"/>
        <end position="1544"/>
    </location>
</feature>
<feature type="compositionally biased region" description="Low complexity" evidence="5">
    <location>
        <begin position="428"/>
        <end position="453"/>
    </location>
</feature>
<feature type="region of interest" description="Disordered" evidence="5">
    <location>
        <begin position="1523"/>
        <end position="1578"/>
    </location>
</feature>
<comment type="subcellular location">
    <subcellularLocation>
        <location evidence="1 4">Nucleus</location>
    </subcellularLocation>
</comment>
<feature type="region of interest" description="Disordered" evidence="5">
    <location>
        <begin position="1339"/>
        <end position="1468"/>
    </location>
</feature>
<evidence type="ECO:0000256" key="4">
    <source>
        <dbReference type="PROSITE-ProRule" id="PRU00810"/>
    </source>
</evidence>
<feature type="compositionally biased region" description="Gly residues" evidence="5">
    <location>
        <begin position="2145"/>
        <end position="2160"/>
    </location>
</feature>
<accession>A0A6I9V905</accession>
<feature type="region of interest" description="Disordered" evidence="5">
    <location>
        <begin position="1002"/>
        <end position="1022"/>
    </location>
</feature>
<feature type="region of interest" description="Disordered" evidence="5">
    <location>
        <begin position="1956"/>
        <end position="1993"/>
    </location>
</feature>
<dbReference type="RefSeq" id="XP_011208779.2">
    <property type="nucleotide sequence ID" value="XM_011210477.4"/>
</dbReference>
<dbReference type="Pfam" id="PF08295">
    <property type="entry name" value="Sin3_corepress"/>
    <property type="match status" value="1"/>
</dbReference>
<dbReference type="PANTHER" id="PTHR12346:SF0">
    <property type="entry name" value="SIN3A, ISOFORM G"/>
    <property type="match status" value="1"/>
</dbReference>
<feature type="compositionally biased region" description="Polar residues" evidence="5">
    <location>
        <begin position="1855"/>
        <end position="1877"/>
    </location>
</feature>
<feature type="region of interest" description="Disordered" evidence="5">
    <location>
        <begin position="95"/>
        <end position="140"/>
    </location>
</feature>
<keyword evidence="3 4" id="KW-0539">Nucleus</keyword>
<feature type="region of interest" description="Disordered" evidence="5">
    <location>
        <begin position="1"/>
        <end position="29"/>
    </location>
</feature>
<feature type="compositionally biased region" description="Low complexity" evidence="5">
    <location>
        <begin position="242"/>
        <end position="255"/>
    </location>
</feature>
<dbReference type="SMART" id="SM00761">
    <property type="entry name" value="HDAC_interact"/>
    <property type="match status" value="1"/>
</dbReference>
<evidence type="ECO:0000256" key="1">
    <source>
        <dbReference type="ARBA" id="ARBA00004123"/>
    </source>
</evidence>
<dbReference type="KEGG" id="bdr:105229959"/>
<dbReference type="Proteomes" id="UP001652620">
    <property type="component" value="Chromosome 3"/>
</dbReference>
<feature type="compositionally biased region" description="Low complexity" evidence="5">
    <location>
        <begin position="1557"/>
        <end position="1578"/>
    </location>
</feature>
<dbReference type="GeneID" id="105229959"/>